<dbReference type="FunFam" id="1.20.81.30:FF:000001">
    <property type="entry name" value="Type II secretion system protein F"/>
    <property type="match status" value="1"/>
</dbReference>
<evidence type="ECO:0000256" key="6">
    <source>
        <dbReference type="ARBA" id="ARBA00022692"/>
    </source>
</evidence>
<evidence type="ECO:0000256" key="1">
    <source>
        <dbReference type="ARBA" id="ARBA00004429"/>
    </source>
</evidence>
<dbReference type="GO" id="GO:0009306">
    <property type="term" value="P:protein secretion"/>
    <property type="evidence" value="ECO:0007669"/>
    <property type="project" value="InterPro"/>
</dbReference>
<dbReference type="InterPro" id="IPR018076">
    <property type="entry name" value="T2SS_GspF_dom"/>
</dbReference>
<protein>
    <recommendedName>
        <fullName evidence="11">Type II secretion system protein GspF domain-containing protein</fullName>
    </recommendedName>
</protein>
<feature type="domain" description="Type II secretion system protein GspF" evidence="11">
    <location>
        <begin position="38"/>
        <end position="160"/>
    </location>
</feature>
<comment type="similarity">
    <text evidence="2 9">Belongs to the GSP F family.</text>
</comment>
<dbReference type="InterPro" id="IPR003004">
    <property type="entry name" value="GspF/PilC"/>
</dbReference>
<dbReference type="PRINTS" id="PR00812">
    <property type="entry name" value="BCTERIALGSPF"/>
</dbReference>
<reference evidence="12 13" key="1">
    <citation type="journal article" date="2016" name="Nat. Commun.">
        <title>Thousands of microbial genomes shed light on interconnected biogeochemical processes in an aquifer system.</title>
        <authorList>
            <person name="Anantharaman K."/>
            <person name="Brown C.T."/>
            <person name="Hug L.A."/>
            <person name="Sharon I."/>
            <person name="Castelle C.J."/>
            <person name="Probst A.J."/>
            <person name="Thomas B.C."/>
            <person name="Singh A."/>
            <person name="Wilkins M.J."/>
            <person name="Karaoz U."/>
            <person name="Brodie E.L."/>
            <person name="Williams K.H."/>
            <person name="Hubbard S.S."/>
            <person name="Banfield J.F."/>
        </authorList>
    </citation>
    <scope>NUCLEOTIDE SEQUENCE [LARGE SCALE GENOMIC DNA]</scope>
</reference>
<keyword evidence="4" id="KW-1003">Cell membrane</keyword>
<dbReference type="Pfam" id="PF00482">
    <property type="entry name" value="T2SSF"/>
    <property type="match status" value="2"/>
</dbReference>
<dbReference type="GO" id="GO:0005886">
    <property type="term" value="C:plasma membrane"/>
    <property type="evidence" value="ECO:0007669"/>
    <property type="project" value="UniProtKB-SubCell"/>
</dbReference>
<organism evidence="12 13">
    <name type="scientific">Candidatus Falkowbacteria bacterium RIFOXYD2_FULL_34_120</name>
    <dbReference type="NCBI Taxonomy" id="1798007"/>
    <lineage>
        <taxon>Bacteria</taxon>
        <taxon>Candidatus Falkowiibacteriota</taxon>
    </lineage>
</organism>
<sequence length="372" mass="42087">MRNNLKKGKNNIMEENKKQRNFLNISFGGVNLKSKILFADNLATMLKSGMTLTESLMIIEDQVAGRMKKIVGSIFRAVSSGNSFSESLDVFPKVFSSFFINTVMVGESSGNLDSNLRNIADELKREKDFSEKVRGAMLYPLIILILSFVLGAILAFFVLPKIIPIFAGLNVDLPASTRFLIWLSGLIENYGAWIFLGAFFIIIFFIWLFKQKFFYPISHFVFLHFPIMGNLTHKKNIAQCARILGTLLKSGLTIDKSLFIAGKTLNNFYYQKSLFKIAENIRGGGSLYENLKKEKKYFPKMFISIVQVGERSGKLEEELLNLEKFYEAEVEEITKKLTVIIEPALLIIIGAVVAWLALSIITPIYKVTGRLH</sequence>
<dbReference type="Proteomes" id="UP000177579">
    <property type="component" value="Unassembled WGS sequence"/>
</dbReference>
<keyword evidence="6 9" id="KW-0812">Transmembrane</keyword>
<evidence type="ECO:0000256" key="3">
    <source>
        <dbReference type="ARBA" id="ARBA00022448"/>
    </source>
</evidence>
<dbReference type="PROSITE" id="PS00874">
    <property type="entry name" value="T2SP_F"/>
    <property type="match status" value="1"/>
</dbReference>
<comment type="caution">
    <text evidence="12">The sequence shown here is derived from an EMBL/GenBank/DDBJ whole genome shotgun (WGS) entry which is preliminary data.</text>
</comment>
<dbReference type="PANTHER" id="PTHR30012">
    <property type="entry name" value="GENERAL SECRETION PATHWAY PROTEIN"/>
    <property type="match status" value="1"/>
</dbReference>
<dbReference type="PANTHER" id="PTHR30012:SF0">
    <property type="entry name" value="TYPE II SECRETION SYSTEM PROTEIN F-RELATED"/>
    <property type="match status" value="1"/>
</dbReference>
<feature type="transmembrane region" description="Helical" evidence="10">
    <location>
        <begin position="179"/>
        <end position="209"/>
    </location>
</feature>
<dbReference type="EMBL" id="MFGO01000004">
    <property type="protein sequence ID" value="OGF41828.1"/>
    <property type="molecule type" value="Genomic_DNA"/>
</dbReference>
<keyword evidence="8 10" id="KW-0472">Membrane</keyword>
<gene>
    <name evidence="12" type="ORF">A2531_05370</name>
</gene>
<dbReference type="InterPro" id="IPR042094">
    <property type="entry name" value="T2SS_GspF_sf"/>
</dbReference>
<evidence type="ECO:0000256" key="4">
    <source>
        <dbReference type="ARBA" id="ARBA00022475"/>
    </source>
</evidence>
<evidence type="ECO:0000313" key="12">
    <source>
        <dbReference type="EMBL" id="OGF41828.1"/>
    </source>
</evidence>
<dbReference type="AlphaFoldDB" id="A0A1F5TSL9"/>
<evidence type="ECO:0000259" key="11">
    <source>
        <dbReference type="Pfam" id="PF00482"/>
    </source>
</evidence>
<keyword evidence="7 10" id="KW-1133">Transmembrane helix</keyword>
<name>A0A1F5TSL9_9BACT</name>
<feature type="transmembrane region" description="Helical" evidence="10">
    <location>
        <begin position="137"/>
        <end position="159"/>
    </location>
</feature>
<dbReference type="InterPro" id="IPR001992">
    <property type="entry name" value="T2SS_GspF/T4SS_PilC_CS"/>
</dbReference>
<evidence type="ECO:0000256" key="5">
    <source>
        <dbReference type="ARBA" id="ARBA00022519"/>
    </source>
</evidence>
<evidence type="ECO:0000313" key="13">
    <source>
        <dbReference type="Proteomes" id="UP000177579"/>
    </source>
</evidence>
<evidence type="ECO:0000256" key="2">
    <source>
        <dbReference type="ARBA" id="ARBA00005745"/>
    </source>
</evidence>
<evidence type="ECO:0000256" key="10">
    <source>
        <dbReference type="SAM" id="Phobius"/>
    </source>
</evidence>
<dbReference type="Gene3D" id="1.20.81.30">
    <property type="entry name" value="Type II secretion system (T2SS), domain F"/>
    <property type="match status" value="2"/>
</dbReference>
<comment type="subcellular location">
    <subcellularLocation>
        <location evidence="1">Cell inner membrane</location>
        <topology evidence="1">Multi-pass membrane protein</topology>
    </subcellularLocation>
    <subcellularLocation>
        <location evidence="9">Cell membrane</location>
        <topology evidence="9">Multi-pass membrane protein</topology>
    </subcellularLocation>
</comment>
<feature type="domain" description="Type II secretion system protein GspF" evidence="11">
    <location>
        <begin position="242"/>
        <end position="363"/>
    </location>
</feature>
<feature type="transmembrane region" description="Helical" evidence="10">
    <location>
        <begin position="344"/>
        <end position="365"/>
    </location>
</feature>
<keyword evidence="5" id="KW-0997">Cell inner membrane</keyword>
<evidence type="ECO:0000256" key="7">
    <source>
        <dbReference type="ARBA" id="ARBA00022989"/>
    </source>
</evidence>
<evidence type="ECO:0000256" key="9">
    <source>
        <dbReference type="RuleBase" id="RU003923"/>
    </source>
</evidence>
<evidence type="ECO:0000256" key="8">
    <source>
        <dbReference type="ARBA" id="ARBA00023136"/>
    </source>
</evidence>
<proteinExistence type="inferred from homology"/>
<accession>A0A1F5TSL9</accession>
<keyword evidence="3 9" id="KW-0813">Transport</keyword>